<feature type="transmembrane region" description="Helical" evidence="1">
    <location>
        <begin position="50"/>
        <end position="76"/>
    </location>
</feature>
<gene>
    <name evidence="2" type="ORF">JOF56_010865</name>
</gene>
<organism evidence="2 3">
    <name type="scientific">Kibdelosporangium banguiense</name>
    <dbReference type="NCBI Taxonomy" id="1365924"/>
    <lineage>
        <taxon>Bacteria</taxon>
        <taxon>Bacillati</taxon>
        <taxon>Actinomycetota</taxon>
        <taxon>Actinomycetes</taxon>
        <taxon>Pseudonocardiales</taxon>
        <taxon>Pseudonocardiaceae</taxon>
        <taxon>Kibdelosporangium</taxon>
    </lineage>
</organism>
<name>A0ABS4U1F0_9PSEU</name>
<evidence type="ECO:0000313" key="2">
    <source>
        <dbReference type="EMBL" id="MBP2330480.1"/>
    </source>
</evidence>
<dbReference type="Proteomes" id="UP001519332">
    <property type="component" value="Unassembled WGS sequence"/>
</dbReference>
<feature type="transmembrane region" description="Helical" evidence="1">
    <location>
        <begin position="173"/>
        <end position="194"/>
    </location>
</feature>
<feature type="transmembrane region" description="Helical" evidence="1">
    <location>
        <begin position="272"/>
        <end position="290"/>
    </location>
</feature>
<keyword evidence="1" id="KW-1133">Transmembrane helix</keyword>
<reference evidence="2 3" key="1">
    <citation type="submission" date="2021-03" db="EMBL/GenBank/DDBJ databases">
        <title>Sequencing the genomes of 1000 actinobacteria strains.</title>
        <authorList>
            <person name="Klenk H.-P."/>
        </authorList>
    </citation>
    <scope>NUCLEOTIDE SEQUENCE [LARGE SCALE GENOMIC DNA]</scope>
    <source>
        <strain evidence="2 3">DSM 46670</strain>
    </source>
</reference>
<proteinExistence type="predicted"/>
<dbReference type="RefSeq" id="WP_209647085.1">
    <property type="nucleotide sequence ID" value="NZ_JAGINW010000001.1"/>
</dbReference>
<accession>A0ABS4U1F0</accession>
<dbReference type="EMBL" id="JAGINW010000001">
    <property type="protein sequence ID" value="MBP2330480.1"/>
    <property type="molecule type" value="Genomic_DNA"/>
</dbReference>
<evidence type="ECO:0000256" key="1">
    <source>
        <dbReference type="SAM" id="Phobius"/>
    </source>
</evidence>
<evidence type="ECO:0000313" key="3">
    <source>
        <dbReference type="Proteomes" id="UP001519332"/>
    </source>
</evidence>
<keyword evidence="3" id="KW-1185">Reference proteome</keyword>
<keyword evidence="1" id="KW-0812">Transmembrane</keyword>
<sequence length="295" mass="32011">MIWVTWRQQRMSILTIAGLVLVLAGVLVYVRADVMSLLPNRAVVSDKYEIFLNAFTAVMIVVPPLAGVFTGGPLFAREIEQRTHIFGLTQAVSRRRWLVTKLVMAGGTLAVSMITLGMVAAWALGPLNFLTMSSRLSNPSFEIQGLTVAAYSLAAFTIGAVLGLLLRNTLAAMVVTIVAYAILLSVAIMVRPYYAEPTRVETPLTSAPDVDPFETWALGGGYLDANGKKADRELCLQAGKETLDCLREHGVVGVFTDVHLPGQFWRFQLTESALFLMLSAGLLGAGVPIARRRLS</sequence>
<comment type="caution">
    <text evidence="2">The sequence shown here is derived from an EMBL/GenBank/DDBJ whole genome shotgun (WGS) entry which is preliminary data.</text>
</comment>
<feature type="transmembrane region" description="Helical" evidence="1">
    <location>
        <begin position="12"/>
        <end position="30"/>
    </location>
</feature>
<feature type="transmembrane region" description="Helical" evidence="1">
    <location>
        <begin position="143"/>
        <end position="166"/>
    </location>
</feature>
<keyword evidence="1" id="KW-0472">Membrane</keyword>
<protein>
    <submittedName>
        <fullName evidence="2">ABC-type transport system involved in multi-copper enzyme maturation permease subunit</fullName>
    </submittedName>
</protein>
<feature type="transmembrane region" description="Helical" evidence="1">
    <location>
        <begin position="97"/>
        <end position="123"/>
    </location>
</feature>